<comment type="pathway">
    <text evidence="1 6">Carbohydrate biosynthesis; dTDP-L-rhamnose biosynthesis.</text>
</comment>
<organism evidence="8 9">
    <name type="scientific">Pricia antarctica</name>
    <dbReference type="NCBI Taxonomy" id="641691"/>
    <lineage>
        <taxon>Bacteria</taxon>
        <taxon>Pseudomonadati</taxon>
        <taxon>Bacteroidota</taxon>
        <taxon>Flavobacteriia</taxon>
        <taxon>Flavobacteriales</taxon>
        <taxon>Flavobacteriaceae</taxon>
        <taxon>Pricia</taxon>
    </lineage>
</organism>
<dbReference type="EC" id="1.1.1.133" evidence="3 6"/>
<gene>
    <name evidence="8" type="ORF">SAMN05421636_107296</name>
</gene>
<keyword evidence="6" id="KW-0521">NADP</keyword>
<dbReference type="GO" id="GO:0048269">
    <property type="term" value="C:methionine adenosyltransferase complex"/>
    <property type="evidence" value="ECO:0007669"/>
    <property type="project" value="TreeGrafter"/>
</dbReference>
<dbReference type="OrthoDB" id="1415031at2"/>
<evidence type="ECO:0000313" key="9">
    <source>
        <dbReference type="Proteomes" id="UP000199109"/>
    </source>
</evidence>
<evidence type="ECO:0000256" key="5">
    <source>
        <dbReference type="ARBA" id="ARBA00048200"/>
    </source>
</evidence>
<proteinExistence type="inferred from homology"/>
<name>A0A1G7FVL3_9FLAO</name>
<keyword evidence="6" id="KW-0560">Oxidoreductase</keyword>
<feature type="domain" description="RmlD-like substrate binding" evidence="7">
    <location>
        <begin position="14"/>
        <end position="250"/>
    </location>
</feature>
<evidence type="ECO:0000256" key="3">
    <source>
        <dbReference type="ARBA" id="ARBA00012929"/>
    </source>
</evidence>
<dbReference type="GO" id="GO:0006556">
    <property type="term" value="P:S-adenosylmethionine biosynthetic process"/>
    <property type="evidence" value="ECO:0007669"/>
    <property type="project" value="TreeGrafter"/>
</dbReference>
<evidence type="ECO:0000313" key="8">
    <source>
        <dbReference type="EMBL" id="SDE79891.1"/>
    </source>
</evidence>
<evidence type="ECO:0000256" key="6">
    <source>
        <dbReference type="RuleBase" id="RU364082"/>
    </source>
</evidence>
<dbReference type="PANTHER" id="PTHR10491:SF4">
    <property type="entry name" value="METHIONINE ADENOSYLTRANSFERASE 2 SUBUNIT BETA"/>
    <property type="match status" value="1"/>
</dbReference>
<evidence type="ECO:0000259" key="7">
    <source>
        <dbReference type="Pfam" id="PF04321"/>
    </source>
</evidence>
<dbReference type="Pfam" id="PF04321">
    <property type="entry name" value="RmlD_sub_bind"/>
    <property type="match status" value="1"/>
</dbReference>
<evidence type="ECO:0000256" key="2">
    <source>
        <dbReference type="ARBA" id="ARBA00010944"/>
    </source>
</evidence>
<dbReference type="PANTHER" id="PTHR10491">
    <property type="entry name" value="DTDP-4-DEHYDRORHAMNOSE REDUCTASE"/>
    <property type="match status" value="1"/>
</dbReference>
<dbReference type="UniPathway" id="UPA00124"/>
<dbReference type="AlphaFoldDB" id="A0A1G7FVL3"/>
<comment type="similarity">
    <text evidence="2 6">Belongs to the dTDP-4-dehydrorhamnose reductase family.</text>
</comment>
<dbReference type="Proteomes" id="UP000199109">
    <property type="component" value="Unassembled WGS sequence"/>
</dbReference>
<dbReference type="InterPro" id="IPR029903">
    <property type="entry name" value="RmlD-like-bd"/>
</dbReference>
<evidence type="ECO:0000256" key="1">
    <source>
        <dbReference type="ARBA" id="ARBA00004781"/>
    </source>
</evidence>
<dbReference type="RefSeq" id="WP_091870890.1">
    <property type="nucleotide sequence ID" value="NZ_FNAO01000007.1"/>
</dbReference>
<dbReference type="InterPro" id="IPR005913">
    <property type="entry name" value="dTDP_dehydrorham_reduct"/>
</dbReference>
<comment type="catalytic activity">
    <reaction evidence="5">
        <text>dTDP-beta-L-rhamnose + NADP(+) = dTDP-4-dehydro-beta-L-rhamnose + NADPH + H(+)</text>
        <dbReference type="Rhea" id="RHEA:21796"/>
        <dbReference type="ChEBI" id="CHEBI:15378"/>
        <dbReference type="ChEBI" id="CHEBI:57510"/>
        <dbReference type="ChEBI" id="CHEBI:57783"/>
        <dbReference type="ChEBI" id="CHEBI:58349"/>
        <dbReference type="ChEBI" id="CHEBI:62830"/>
        <dbReference type="EC" id="1.1.1.133"/>
    </reaction>
</comment>
<keyword evidence="9" id="KW-1185">Reference proteome</keyword>
<protein>
    <recommendedName>
        <fullName evidence="4 6">dTDP-4-dehydrorhamnose reductase</fullName>
        <ecNumber evidence="3 6">1.1.1.133</ecNumber>
    </recommendedName>
</protein>
<dbReference type="SUPFAM" id="SSF51735">
    <property type="entry name" value="NAD(P)-binding Rossmann-fold domains"/>
    <property type="match status" value="1"/>
</dbReference>
<accession>A0A1G7FVL3</accession>
<evidence type="ECO:0000256" key="4">
    <source>
        <dbReference type="ARBA" id="ARBA00017099"/>
    </source>
</evidence>
<dbReference type="GO" id="GO:0008831">
    <property type="term" value="F:dTDP-4-dehydrorhamnose reductase activity"/>
    <property type="evidence" value="ECO:0007669"/>
    <property type="project" value="UniProtKB-EC"/>
</dbReference>
<comment type="function">
    <text evidence="6">Catalyzes the reduction of dTDP-6-deoxy-L-lyxo-4-hexulose to yield dTDP-L-rhamnose.</text>
</comment>
<reference evidence="8 9" key="1">
    <citation type="submission" date="2016-10" db="EMBL/GenBank/DDBJ databases">
        <authorList>
            <person name="de Groot N.N."/>
        </authorList>
    </citation>
    <scope>NUCLEOTIDE SEQUENCE [LARGE SCALE GENOMIC DNA]</scope>
    <source>
        <strain evidence="8 9">DSM 23421</strain>
    </source>
</reference>
<dbReference type="STRING" id="641691.SAMN05421636_107296"/>
<dbReference type="EMBL" id="FNAO01000007">
    <property type="protein sequence ID" value="SDE79891.1"/>
    <property type="molecule type" value="Genomic_DNA"/>
</dbReference>
<dbReference type="GO" id="GO:0048270">
    <property type="term" value="F:methionine adenosyltransferase regulator activity"/>
    <property type="evidence" value="ECO:0007669"/>
    <property type="project" value="TreeGrafter"/>
</dbReference>
<dbReference type="InterPro" id="IPR036291">
    <property type="entry name" value="NAD(P)-bd_dom_sf"/>
</dbReference>
<dbReference type="GO" id="GO:0019305">
    <property type="term" value="P:dTDP-rhamnose biosynthetic process"/>
    <property type="evidence" value="ECO:0007669"/>
    <property type="project" value="UniProtKB-UniPathway"/>
</dbReference>
<dbReference type="Gene3D" id="3.40.50.720">
    <property type="entry name" value="NAD(P)-binding Rossmann-like Domain"/>
    <property type="match status" value="1"/>
</dbReference>
<sequence>MAKERRKKDEGNKRILILGGSGFLGNAIYKELCKYFDTYGTYFSARKSYEDNRQFFRYNMEEDDIFRILEKVRPHCIISALRGNFAAQIQAHQHVVEYISQNDCVLYFLSSANVFDAYRKYPSYEYEKTLSESVYGRLKIKIENMLLRLPQEKMGILRVPMVFGNGSPRIKEIKKFIWENEPIEVFPNLIFNVTSDDKLTQQIHYLINRNKTGIYHLGSKDLVHHEDFIKEVVERIGNFNPIYKRVYTTNEDRYLAVLPKDNKLPKNLQVGYQEVIDHHVNR</sequence>